<dbReference type="AlphaFoldDB" id="G0UPE2"/>
<gene>
    <name evidence="1" type="ORF">TCIL3000_7_520</name>
</gene>
<accession>G0UPE2</accession>
<protein>
    <submittedName>
        <fullName evidence="1">Uncharacterized protein</fullName>
    </submittedName>
</protein>
<evidence type="ECO:0000313" key="1">
    <source>
        <dbReference type="EMBL" id="CCC91253.1"/>
    </source>
</evidence>
<name>G0UPE2_TRYCI</name>
<sequence>MQAPSIAQLRFPFKQMVPNAFVSTRHNGSCGQPTVLSPHVNGIARISEKEKQEKDKNKHTLHLVWHALKVSITIPSRNPCITHVERSKNHTSKHLRKDAYTYSAVKNRRYIHTPKEGNELYK</sequence>
<organism evidence="1">
    <name type="scientific">Trypanosoma congolense (strain IL3000)</name>
    <dbReference type="NCBI Taxonomy" id="1068625"/>
    <lineage>
        <taxon>Eukaryota</taxon>
        <taxon>Discoba</taxon>
        <taxon>Euglenozoa</taxon>
        <taxon>Kinetoplastea</taxon>
        <taxon>Metakinetoplastina</taxon>
        <taxon>Trypanosomatida</taxon>
        <taxon>Trypanosomatidae</taxon>
        <taxon>Trypanosoma</taxon>
        <taxon>Nannomonas</taxon>
    </lineage>
</organism>
<proteinExistence type="predicted"/>
<reference evidence="1" key="1">
    <citation type="journal article" date="2012" name="Proc. Natl. Acad. Sci. U.S.A.">
        <title>Antigenic diversity is generated by distinct evolutionary mechanisms in African trypanosome species.</title>
        <authorList>
            <person name="Jackson A.P."/>
            <person name="Berry A."/>
            <person name="Aslett M."/>
            <person name="Allison H.C."/>
            <person name="Burton P."/>
            <person name="Vavrova-Anderson J."/>
            <person name="Brown R."/>
            <person name="Browne H."/>
            <person name="Corton N."/>
            <person name="Hauser H."/>
            <person name="Gamble J."/>
            <person name="Gilderthorp R."/>
            <person name="Marcello L."/>
            <person name="McQuillan J."/>
            <person name="Otto T.D."/>
            <person name="Quail M.A."/>
            <person name="Sanders M.J."/>
            <person name="van Tonder A."/>
            <person name="Ginger M.L."/>
            <person name="Field M.C."/>
            <person name="Barry J.D."/>
            <person name="Hertz-Fowler C."/>
            <person name="Berriman M."/>
        </authorList>
    </citation>
    <scope>NUCLEOTIDE SEQUENCE</scope>
    <source>
        <strain evidence="1">IL3000</strain>
    </source>
</reference>
<dbReference type="EMBL" id="HE575320">
    <property type="protein sequence ID" value="CCC91253.1"/>
    <property type="molecule type" value="Genomic_DNA"/>
</dbReference>